<evidence type="ECO:0000313" key="2">
    <source>
        <dbReference type="EMBL" id="EGB05511.1"/>
    </source>
</evidence>
<dbReference type="Pfam" id="PF00179">
    <property type="entry name" value="UQ_con"/>
    <property type="match status" value="1"/>
</dbReference>
<dbReference type="InterPro" id="IPR050113">
    <property type="entry name" value="Ub_conjugating_enzyme"/>
</dbReference>
<evidence type="ECO:0000313" key="3">
    <source>
        <dbReference type="Proteomes" id="UP000002729"/>
    </source>
</evidence>
<evidence type="ECO:0000259" key="1">
    <source>
        <dbReference type="PROSITE" id="PS50127"/>
    </source>
</evidence>
<organism evidence="3">
    <name type="scientific">Aureococcus anophagefferens</name>
    <name type="common">Harmful bloom alga</name>
    <dbReference type="NCBI Taxonomy" id="44056"/>
    <lineage>
        <taxon>Eukaryota</taxon>
        <taxon>Sar</taxon>
        <taxon>Stramenopiles</taxon>
        <taxon>Ochrophyta</taxon>
        <taxon>Pelagophyceae</taxon>
        <taxon>Pelagomonadales</taxon>
        <taxon>Pelagomonadaceae</taxon>
        <taxon>Aureococcus</taxon>
    </lineage>
</organism>
<keyword evidence="3" id="KW-1185">Reference proteome</keyword>
<dbReference type="KEGG" id="aaf:AURANDRAFT_14663"/>
<sequence>SFALSLRVPTNYPFRPPSVYCLTRVWHPNVCVDGGRVSHPLLDRDWKPVLSINTVIFGLQLLFLEPNPEHAANGAAARALLADRNGFAAQVRETMRGGTFLGYEFPR</sequence>
<protein>
    <recommendedName>
        <fullName evidence="1">UBC core domain-containing protein</fullName>
    </recommendedName>
</protein>
<feature type="non-terminal residue" evidence="2">
    <location>
        <position position="1"/>
    </location>
</feature>
<accession>F0YHA0</accession>
<gene>
    <name evidence="2" type="ORF">AURANDRAFT_14663</name>
</gene>
<dbReference type="Gene3D" id="3.10.110.10">
    <property type="entry name" value="Ubiquitin Conjugating Enzyme"/>
    <property type="match status" value="1"/>
</dbReference>
<dbReference type="OrthoDB" id="1158011at2759"/>
<dbReference type="PANTHER" id="PTHR24067">
    <property type="entry name" value="UBIQUITIN-CONJUGATING ENZYME E2"/>
    <property type="match status" value="1"/>
</dbReference>
<dbReference type="InterPro" id="IPR016135">
    <property type="entry name" value="UBQ-conjugating_enzyme/RWD"/>
</dbReference>
<name>F0YHA0_AURAN</name>
<proteinExistence type="predicted"/>
<dbReference type="GeneID" id="20218421"/>
<dbReference type="SMART" id="SM00212">
    <property type="entry name" value="UBCc"/>
    <property type="match status" value="1"/>
</dbReference>
<dbReference type="InterPro" id="IPR000608">
    <property type="entry name" value="UBC"/>
</dbReference>
<dbReference type="SUPFAM" id="SSF54495">
    <property type="entry name" value="UBC-like"/>
    <property type="match status" value="1"/>
</dbReference>
<dbReference type="CDD" id="cd23794">
    <property type="entry name" value="UBCc_UBE2F_UBE2M"/>
    <property type="match status" value="1"/>
</dbReference>
<dbReference type="InParanoid" id="F0YHA0"/>
<dbReference type="Proteomes" id="UP000002729">
    <property type="component" value="Unassembled WGS sequence"/>
</dbReference>
<dbReference type="eggNOG" id="KOG0420">
    <property type="taxonomic scope" value="Eukaryota"/>
</dbReference>
<reference evidence="2 3" key="1">
    <citation type="journal article" date="2011" name="Proc. Natl. Acad. Sci. U.S.A.">
        <title>Niche of harmful alga Aureococcus anophagefferens revealed through ecogenomics.</title>
        <authorList>
            <person name="Gobler C.J."/>
            <person name="Berry D.L."/>
            <person name="Dyhrman S.T."/>
            <person name="Wilhelm S.W."/>
            <person name="Salamov A."/>
            <person name="Lobanov A.V."/>
            <person name="Zhang Y."/>
            <person name="Collier J.L."/>
            <person name="Wurch L.L."/>
            <person name="Kustka A.B."/>
            <person name="Dill B.D."/>
            <person name="Shah M."/>
            <person name="VerBerkmoes N.C."/>
            <person name="Kuo A."/>
            <person name="Terry A."/>
            <person name="Pangilinan J."/>
            <person name="Lindquist E.A."/>
            <person name="Lucas S."/>
            <person name="Paulsen I.T."/>
            <person name="Hattenrath-Lehmann T.K."/>
            <person name="Talmage S.C."/>
            <person name="Walker E.A."/>
            <person name="Koch F."/>
            <person name="Burson A.M."/>
            <person name="Marcoval M.A."/>
            <person name="Tang Y.Z."/>
            <person name="Lecleir G.R."/>
            <person name="Coyne K.J."/>
            <person name="Berg G.M."/>
            <person name="Bertrand E.M."/>
            <person name="Saito M.A."/>
            <person name="Gladyshev V.N."/>
            <person name="Grigoriev I.V."/>
        </authorList>
    </citation>
    <scope>NUCLEOTIDE SEQUENCE [LARGE SCALE GENOMIC DNA]</scope>
    <source>
        <strain evidence="3">CCMP 1984</strain>
    </source>
</reference>
<dbReference type="RefSeq" id="XP_009039892.1">
    <property type="nucleotide sequence ID" value="XM_009041644.1"/>
</dbReference>
<feature type="domain" description="UBC core" evidence="1">
    <location>
        <begin position="1"/>
        <end position="100"/>
    </location>
</feature>
<dbReference type="AlphaFoldDB" id="F0YHA0"/>
<dbReference type="PROSITE" id="PS50127">
    <property type="entry name" value="UBC_2"/>
    <property type="match status" value="1"/>
</dbReference>
<feature type="non-terminal residue" evidence="2">
    <location>
        <position position="107"/>
    </location>
</feature>
<dbReference type="EMBL" id="GL833141">
    <property type="protein sequence ID" value="EGB05511.1"/>
    <property type="molecule type" value="Genomic_DNA"/>
</dbReference>